<organism evidence="2 3">
    <name type="scientific">Candidatus Zambryskibacteria bacterium CG22_combo_CG10-13_8_21_14_all_42_17</name>
    <dbReference type="NCBI Taxonomy" id="1975118"/>
    <lineage>
        <taxon>Bacteria</taxon>
        <taxon>Candidatus Zambryskiibacteriota</taxon>
    </lineage>
</organism>
<dbReference type="Gene3D" id="3.90.1640.30">
    <property type="match status" value="1"/>
</dbReference>
<evidence type="ECO:0000313" key="2">
    <source>
        <dbReference type="EMBL" id="PIP55690.1"/>
    </source>
</evidence>
<comment type="caution">
    <text evidence="2">The sequence shown here is derived from an EMBL/GenBank/DDBJ whole genome shotgun (WGS) entry which is preliminary data.</text>
</comment>
<sequence length="139" mass="15722">MRHFPELFEVLLKQRGITPEEKEDFLNPDYQKLHDPLLLPDMEKARDRVIEAIKNNEHIVVFSDYDCDGLPGAVVLSDFFTRTKYTNVSFYIPHRHNEGFGLNTGAIEEIALRGAKLMITVDCGIANAEEVAFANGKGI</sequence>
<dbReference type="Pfam" id="PF01368">
    <property type="entry name" value="DHH"/>
    <property type="match status" value="1"/>
</dbReference>
<keyword evidence="2" id="KW-0269">Exonuclease</keyword>
<evidence type="ECO:0000313" key="3">
    <source>
        <dbReference type="Proteomes" id="UP000229794"/>
    </source>
</evidence>
<dbReference type="GO" id="GO:0004527">
    <property type="term" value="F:exonuclease activity"/>
    <property type="evidence" value="ECO:0007669"/>
    <property type="project" value="UniProtKB-KW"/>
</dbReference>
<accession>A0A2H0BF90</accession>
<feature type="domain" description="DDH" evidence="1">
    <location>
        <begin position="58"/>
        <end position="138"/>
    </location>
</feature>
<dbReference type="SUPFAM" id="SSF64182">
    <property type="entry name" value="DHH phosphoesterases"/>
    <property type="match status" value="1"/>
</dbReference>
<dbReference type="PANTHER" id="PTHR30255">
    <property type="entry name" value="SINGLE-STRANDED-DNA-SPECIFIC EXONUCLEASE RECJ"/>
    <property type="match status" value="1"/>
</dbReference>
<reference evidence="2 3" key="1">
    <citation type="submission" date="2017-09" db="EMBL/GenBank/DDBJ databases">
        <title>Depth-based differentiation of microbial function through sediment-hosted aquifers and enrichment of novel symbionts in the deep terrestrial subsurface.</title>
        <authorList>
            <person name="Probst A.J."/>
            <person name="Ladd B."/>
            <person name="Jarett J.K."/>
            <person name="Geller-Mcgrath D.E."/>
            <person name="Sieber C.M."/>
            <person name="Emerson J.B."/>
            <person name="Anantharaman K."/>
            <person name="Thomas B.C."/>
            <person name="Malmstrom R."/>
            <person name="Stieglmeier M."/>
            <person name="Klingl A."/>
            <person name="Woyke T."/>
            <person name="Ryan C.M."/>
            <person name="Banfield J.F."/>
        </authorList>
    </citation>
    <scope>NUCLEOTIDE SEQUENCE [LARGE SCALE GENOMIC DNA]</scope>
    <source>
        <strain evidence="2">CG22_combo_CG10-13_8_21_14_all_42_17</strain>
    </source>
</reference>
<dbReference type="AlphaFoldDB" id="A0A2H0BF90"/>
<keyword evidence="2" id="KW-0540">Nuclease</keyword>
<dbReference type="EMBL" id="PCST01000021">
    <property type="protein sequence ID" value="PIP55690.1"/>
    <property type="molecule type" value="Genomic_DNA"/>
</dbReference>
<evidence type="ECO:0000259" key="1">
    <source>
        <dbReference type="Pfam" id="PF01368"/>
    </source>
</evidence>
<dbReference type="InterPro" id="IPR001667">
    <property type="entry name" value="DDH_dom"/>
</dbReference>
<dbReference type="PANTHER" id="PTHR30255:SF2">
    <property type="entry name" value="SINGLE-STRANDED-DNA-SPECIFIC EXONUCLEASE RECJ"/>
    <property type="match status" value="1"/>
</dbReference>
<dbReference type="Proteomes" id="UP000229794">
    <property type="component" value="Unassembled WGS sequence"/>
</dbReference>
<name>A0A2H0BF90_9BACT</name>
<keyword evidence="2" id="KW-0378">Hydrolase</keyword>
<gene>
    <name evidence="2" type="ORF">COX06_01855</name>
</gene>
<dbReference type="InterPro" id="IPR051673">
    <property type="entry name" value="SSDNA_exonuclease_RecJ"/>
</dbReference>
<feature type="non-terminal residue" evidence="2">
    <location>
        <position position="139"/>
    </location>
</feature>
<protein>
    <submittedName>
        <fullName evidence="2">Single-stranded DNA exonuclease RecJ</fullName>
    </submittedName>
</protein>
<dbReference type="InterPro" id="IPR038763">
    <property type="entry name" value="DHH_sf"/>
</dbReference>
<proteinExistence type="predicted"/>